<evidence type="ECO:0000313" key="3">
    <source>
        <dbReference type="Proteomes" id="UP000824782"/>
    </source>
</evidence>
<sequence>MNRNQIGRNFYGYNSDIFFVFIFKKTCTERICIENLLETLWVLCACVFLSFHFFFPFLFSFFFLATKNFKSLWSFSLSTVLILF</sequence>
<accession>A0AAV6ZUK9</accession>
<comment type="caution">
    <text evidence="2">The sequence shown here is derived from an EMBL/GenBank/DDBJ whole genome shotgun (WGS) entry which is preliminary data.</text>
</comment>
<evidence type="ECO:0000256" key="1">
    <source>
        <dbReference type="SAM" id="Phobius"/>
    </source>
</evidence>
<dbReference type="EMBL" id="WNYA01000106">
    <property type="protein sequence ID" value="KAG8549998.1"/>
    <property type="molecule type" value="Genomic_DNA"/>
</dbReference>
<keyword evidence="1" id="KW-0812">Transmembrane</keyword>
<dbReference type="AlphaFoldDB" id="A0AAV6ZUK9"/>
<organism evidence="2 3">
    <name type="scientific">Engystomops pustulosus</name>
    <name type="common">Tungara frog</name>
    <name type="synonym">Physalaemus pustulosus</name>
    <dbReference type="NCBI Taxonomy" id="76066"/>
    <lineage>
        <taxon>Eukaryota</taxon>
        <taxon>Metazoa</taxon>
        <taxon>Chordata</taxon>
        <taxon>Craniata</taxon>
        <taxon>Vertebrata</taxon>
        <taxon>Euteleostomi</taxon>
        <taxon>Amphibia</taxon>
        <taxon>Batrachia</taxon>
        <taxon>Anura</taxon>
        <taxon>Neobatrachia</taxon>
        <taxon>Hyloidea</taxon>
        <taxon>Leptodactylidae</taxon>
        <taxon>Leiuperinae</taxon>
        <taxon>Engystomops</taxon>
    </lineage>
</organism>
<proteinExistence type="predicted"/>
<name>A0AAV6ZUK9_ENGPU</name>
<evidence type="ECO:0000313" key="2">
    <source>
        <dbReference type="EMBL" id="KAG8549998.1"/>
    </source>
</evidence>
<protein>
    <submittedName>
        <fullName evidence="2">Uncharacterized protein</fullName>
    </submittedName>
</protein>
<gene>
    <name evidence="2" type="ORF">GDO81_029936</name>
</gene>
<keyword evidence="1" id="KW-0472">Membrane</keyword>
<keyword evidence="3" id="KW-1185">Reference proteome</keyword>
<keyword evidence="1" id="KW-1133">Transmembrane helix</keyword>
<feature type="transmembrane region" description="Helical" evidence="1">
    <location>
        <begin position="40"/>
        <end position="65"/>
    </location>
</feature>
<dbReference type="Proteomes" id="UP000824782">
    <property type="component" value="Unassembled WGS sequence"/>
</dbReference>
<reference evidence="2" key="1">
    <citation type="thesis" date="2020" institute="ProQuest LLC" country="789 East Eisenhower Parkway, Ann Arbor, MI, USA">
        <title>Comparative Genomics and Chromosome Evolution.</title>
        <authorList>
            <person name="Mudd A.B."/>
        </authorList>
    </citation>
    <scope>NUCLEOTIDE SEQUENCE</scope>
    <source>
        <strain evidence="2">237g6f4</strain>
        <tissue evidence="2">Blood</tissue>
    </source>
</reference>